<dbReference type="Proteomes" id="UP001211544">
    <property type="component" value="Chromosome"/>
</dbReference>
<sequence length="179" mass="19935">MKLTIDNVINEPGSVAVTIDGYVPIDIKILDQKKLPPLYWRVGDGKKSLLELAVLPENGFLSSITLVMIESSSIHKTDSLSVHLSDSVDGLPVVNTALWKYSGDGDFNQRFVDNFSLKVQVITSEDSILLVIGENEKVSKWIRCGDGFYLGIDDERNIVNLFLDNLTKSEMERFLEAVS</sequence>
<dbReference type="KEGG" id="kpie:N5580_04065"/>
<evidence type="ECO:0000313" key="2">
    <source>
        <dbReference type="Proteomes" id="UP001211544"/>
    </source>
</evidence>
<gene>
    <name evidence="1" type="ORF">N5580_04065</name>
</gene>
<name>A0AAJ5QMC9_9GAMM</name>
<keyword evidence="2" id="KW-1185">Reference proteome</keyword>
<reference evidence="1 2" key="1">
    <citation type="journal article" date="2022" name="J Glob Antimicrob Resist">
        <title>First complete genome of a multidrug resistant strain of the novel human pathogen Kalamiella piersonii (GABEKP28) identified in human saliva.</title>
        <authorList>
            <person name="McDonagh F."/>
            <person name="Singh N.K."/>
            <person name="Venkateswaran K."/>
            <person name="Lonappan A.M."/>
            <person name="Hallahan B."/>
            <person name="Tuohy A."/>
            <person name="Burke L."/>
            <person name="Kovarova A."/>
            <person name="Miliotis G."/>
        </authorList>
    </citation>
    <scope>NUCLEOTIDE SEQUENCE [LARGE SCALE GENOMIC DNA]</scope>
    <source>
        <strain evidence="1 2">GABEKP28</strain>
    </source>
</reference>
<dbReference type="AlphaFoldDB" id="A0AAJ5QMC9"/>
<accession>A0AAJ5QMC9</accession>
<protein>
    <submittedName>
        <fullName evidence="1">Uncharacterized protein</fullName>
    </submittedName>
</protein>
<proteinExistence type="predicted"/>
<dbReference type="RefSeq" id="WP_269949933.1">
    <property type="nucleotide sequence ID" value="NZ_CP104758.1"/>
</dbReference>
<organism evidence="1 2">
    <name type="scientific">Pantoea piersonii</name>
    <dbReference type="NCBI Taxonomy" id="2364647"/>
    <lineage>
        <taxon>Bacteria</taxon>
        <taxon>Pseudomonadati</taxon>
        <taxon>Pseudomonadota</taxon>
        <taxon>Gammaproteobacteria</taxon>
        <taxon>Enterobacterales</taxon>
        <taxon>Erwiniaceae</taxon>
        <taxon>Pantoea</taxon>
    </lineage>
</organism>
<dbReference type="EMBL" id="CP104758">
    <property type="protein sequence ID" value="WBG91739.1"/>
    <property type="molecule type" value="Genomic_DNA"/>
</dbReference>
<evidence type="ECO:0000313" key="1">
    <source>
        <dbReference type="EMBL" id="WBG91739.1"/>
    </source>
</evidence>